<dbReference type="CDD" id="cd04186">
    <property type="entry name" value="GT_2_like_c"/>
    <property type="match status" value="1"/>
</dbReference>
<dbReference type="PANTHER" id="PTHR43179:SF12">
    <property type="entry name" value="GALACTOFURANOSYLTRANSFERASE GLFT2"/>
    <property type="match status" value="1"/>
</dbReference>
<dbReference type="EMBL" id="MFCA01000004">
    <property type="protein sequence ID" value="OGE03109.1"/>
    <property type="molecule type" value="Genomic_DNA"/>
</dbReference>
<evidence type="ECO:0000256" key="3">
    <source>
        <dbReference type="ARBA" id="ARBA00022679"/>
    </source>
</evidence>
<dbReference type="AlphaFoldDB" id="A0A1F5HGB2"/>
<evidence type="ECO:0000313" key="5">
    <source>
        <dbReference type="EMBL" id="OGE03109.1"/>
    </source>
</evidence>
<name>A0A1F5HGB2_9BACT</name>
<gene>
    <name evidence="5" type="ORF">A2196_04000</name>
</gene>
<evidence type="ECO:0000313" key="6">
    <source>
        <dbReference type="Proteomes" id="UP000176751"/>
    </source>
</evidence>
<evidence type="ECO:0000256" key="1">
    <source>
        <dbReference type="ARBA" id="ARBA00006739"/>
    </source>
</evidence>
<protein>
    <recommendedName>
        <fullName evidence="4">Glycosyltransferase 2-like domain-containing protein</fullName>
    </recommendedName>
</protein>
<evidence type="ECO:0000259" key="4">
    <source>
        <dbReference type="Pfam" id="PF00535"/>
    </source>
</evidence>
<dbReference type="Pfam" id="PF00535">
    <property type="entry name" value="Glycos_transf_2"/>
    <property type="match status" value="1"/>
</dbReference>
<keyword evidence="3" id="KW-0808">Transferase</keyword>
<proteinExistence type="inferred from homology"/>
<organism evidence="5 6">
    <name type="scientific">Candidatus Curtissbacteria bacterium RIFOXYA1_FULL_41_14</name>
    <dbReference type="NCBI Taxonomy" id="1797737"/>
    <lineage>
        <taxon>Bacteria</taxon>
        <taxon>Candidatus Curtissiibacteriota</taxon>
    </lineage>
</organism>
<accession>A0A1F5HGB2</accession>
<dbReference type="SUPFAM" id="SSF53448">
    <property type="entry name" value="Nucleotide-diphospho-sugar transferases"/>
    <property type="match status" value="1"/>
</dbReference>
<evidence type="ECO:0000256" key="2">
    <source>
        <dbReference type="ARBA" id="ARBA00022676"/>
    </source>
</evidence>
<dbReference type="PANTHER" id="PTHR43179">
    <property type="entry name" value="RHAMNOSYLTRANSFERASE WBBL"/>
    <property type="match status" value="1"/>
</dbReference>
<keyword evidence="2" id="KW-0328">Glycosyltransferase</keyword>
<dbReference type="GO" id="GO:0016757">
    <property type="term" value="F:glycosyltransferase activity"/>
    <property type="evidence" value="ECO:0007669"/>
    <property type="project" value="UniProtKB-KW"/>
</dbReference>
<comment type="caution">
    <text evidence="5">The sequence shown here is derived from an EMBL/GenBank/DDBJ whole genome shotgun (WGS) entry which is preliminary data.</text>
</comment>
<dbReference type="Gene3D" id="3.90.550.10">
    <property type="entry name" value="Spore Coat Polysaccharide Biosynthesis Protein SpsA, Chain A"/>
    <property type="match status" value="1"/>
</dbReference>
<dbReference type="Proteomes" id="UP000176751">
    <property type="component" value="Unassembled WGS sequence"/>
</dbReference>
<feature type="domain" description="Glycosyltransferase 2-like" evidence="4">
    <location>
        <begin position="10"/>
        <end position="174"/>
    </location>
</feature>
<comment type="similarity">
    <text evidence="1">Belongs to the glycosyltransferase 2 family.</text>
</comment>
<sequence>MVKNSFPKVSIIFSNLNGGKEPLECLVSIQKLTYPKAKIETIVVDNGSTDGSPEKIAKKFPDVKLIRLKKATGLPASLNLGIRRSTGQLIFIANDDIVLEKNSISRMASYLKNHQDIGVLGGKVFYKDQPKKLTDSASSFNFYLGSIKKPNSQSEILWLQSCAIMISKTVFDKIGLFDEGFYPLYFDDFDFCLRARKANFKLVLLKEAVFWHGCGKTTEKSQKIKIYYWWYRNKIRFMLKNATVPQILSSLAIQIFVSSARSIIERQNLLLPLFKASLENLREISKTIKARAAK</sequence>
<dbReference type="InterPro" id="IPR029044">
    <property type="entry name" value="Nucleotide-diphossugar_trans"/>
</dbReference>
<dbReference type="STRING" id="1797737.A2196_04000"/>
<reference evidence="5 6" key="1">
    <citation type="journal article" date="2016" name="Nat. Commun.">
        <title>Thousands of microbial genomes shed light on interconnected biogeochemical processes in an aquifer system.</title>
        <authorList>
            <person name="Anantharaman K."/>
            <person name="Brown C.T."/>
            <person name="Hug L.A."/>
            <person name="Sharon I."/>
            <person name="Castelle C.J."/>
            <person name="Probst A.J."/>
            <person name="Thomas B.C."/>
            <person name="Singh A."/>
            <person name="Wilkins M.J."/>
            <person name="Karaoz U."/>
            <person name="Brodie E.L."/>
            <person name="Williams K.H."/>
            <person name="Hubbard S.S."/>
            <person name="Banfield J.F."/>
        </authorList>
    </citation>
    <scope>NUCLEOTIDE SEQUENCE [LARGE SCALE GENOMIC DNA]</scope>
</reference>
<dbReference type="InterPro" id="IPR001173">
    <property type="entry name" value="Glyco_trans_2-like"/>
</dbReference>